<dbReference type="RefSeq" id="WP_131572849.1">
    <property type="nucleotide sequence ID" value="NZ_CBCSAJ010000004.1"/>
</dbReference>
<evidence type="ECO:0000259" key="1">
    <source>
        <dbReference type="Pfam" id="PF10090"/>
    </source>
</evidence>
<dbReference type="Proteomes" id="UP001597302">
    <property type="component" value="Unassembled WGS sequence"/>
</dbReference>
<name>A0ABW4DUX4_9RHOB</name>
<protein>
    <submittedName>
        <fullName evidence="2">Histidine phosphotransferase family protein</fullName>
    </submittedName>
</protein>
<dbReference type="InterPro" id="IPR018762">
    <property type="entry name" value="ChpT_C"/>
</dbReference>
<evidence type="ECO:0000313" key="2">
    <source>
        <dbReference type="EMBL" id="MFD1481539.1"/>
    </source>
</evidence>
<dbReference type="EMBL" id="JBHTOQ010000022">
    <property type="protein sequence ID" value="MFD1481539.1"/>
    <property type="molecule type" value="Genomic_DNA"/>
</dbReference>
<proteinExistence type="predicted"/>
<dbReference type="Pfam" id="PF10090">
    <property type="entry name" value="HPTransfase"/>
    <property type="match status" value="1"/>
</dbReference>
<feature type="domain" description="Histidine phosphotransferase ChpT C-terminal" evidence="1">
    <location>
        <begin position="100"/>
        <end position="213"/>
    </location>
</feature>
<dbReference type="Gene3D" id="3.30.565.10">
    <property type="entry name" value="Histidine kinase-like ATPase, C-terminal domain"/>
    <property type="match status" value="1"/>
</dbReference>
<comment type="caution">
    <text evidence="2">The sequence shown here is derived from an EMBL/GenBank/DDBJ whole genome shotgun (WGS) entry which is preliminary data.</text>
</comment>
<organism evidence="2 3">
    <name type="scientific">Paracoccus nototheniae</name>
    <dbReference type="NCBI Taxonomy" id="2489002"/>
    <lineage>
        <taxon>Bacteria</taxon>
        <taxon>Pseudomonadati</taxon>
        <taxon>Pseudomonadota</taxon>
        <taxon>Alphaproteobacteria</taxon>
        <taxon>Rhodobacterales</taxon>
        <taxon>Paracoccaceae</taxon>
        <taxon>Paracoccus</taxon>
    </lineage>
</organism>
<dbReference type="Gene3D" id="1.10.287.130">
    <property type="match status" value="1"/>
</dbReference>
<reference evidence="3" key="1">
    <citation type="journal article" date="2019" name="Int. J. Syst. Evol. Microbiol.">
        <title>The Global Catalogue of Microorganisms (GCM) 10K type strain sequencing project: providing services to taxonomists for standard genome sequencing and annotation.</title>
        <authorList>
            <consortium name="The Broad Institute Genomics Platform"/>
            <consortium name="The Broad Institute Genome Sequencing Center for Infectious Disease"/>
            <person name="Wu L."/>
            <person name="Ma J."/>
        </authorList>
    </citation>
    <scope>NUCLEOTIDE SEQUENCE [LARGE SCALE GENOMIC DNA]</scope>
    <source>
        <strain evidence="3">CCM 8875</strain>
    </source>
</reference>
<sequence length="219" mass="23428">MTADTTRADTTRAGPGMAQIPPGDLTGLLAARLCHDLVSPLGAIGNGVELLEMSADFPGLSKSPEMRLIAEAVAAARSRIQGYRMAFGSATGDQRVGRSDLARLLDGVATHGRLQITLSAEGDFPRTEVRMVLLALMCVETALPWGGRVTIQHQAPGWAVAATFDRCRHDPDLWGWLDGCPARNPAPAEVHFALLAEAAMARNRPLQHQITGTEIRIGF</sequence>
<dbReference type="InterPro" id="IPR036890">
    <property type="entry name" value="HATPase_C_sf"/>
</dbReference>
<accession>A0ABW4DUX4</accession>
<evidence type="ECO:0000313" key="3">
    <source>
        <dbReference type="Proteomes" id="UP001597302"/>
    </source>
</evidence>
<keyword evidence="3" id="KW-1185">Reference proteome</keyword>
<gene>
    <name evidence="2" type="ORF">ACFQ5P_09550</name>
</gene>